<dbReference type="PANTHER" id="PTHR43000">
    <property type="entry name" value="DTDP-D-GLUCOSE 4,6-DEHYDRATASE-RELATED"/>
    <property type="match status" value="1"/>
</dbReference>
<sequence>MAVKRVLVTGAAGFIGRALVSELAKHQDYSVTGTVRAQSQLMPGYVVLNDTLAEAQMAAELAGVDYIIHAAAKAHVLDADNQQAALFNQINAEFTHLLARAAASVGVKRFVFLSSIAVNGPNAEQPLCEFDTPRPHSAYGRSKYRAEQYLHSLSAGLPMETTILRLPLVYGPGVKGNLDRLLRLIARGLPLPLASVNNQRSMLGLENLLGAIDVVLTHPGAANEMFMLCDGKDLSTPEVIRALAHGMQQPARLFPCPPRLLAGACRLTGRAEQFDKLCGSLTVDASKFSRLLGWQAKCEPTCALAEVGRHFRAAIGVSR</sequence>
<evidence type="ECO:0000259" key="3">
    <source>
        <dbReference type="Pfam" id="PF01370"/>
    </source>
</evidence>
<name>A0ABT8TEY0_9GAMM</name>
<gene>
    <name evidence="4" type="ORF">QWI16_10215</name>
</gene>
<dbReference type="InterPro" id="IPR036291">
    <property type="entry name" value="NAD(P)-bd_dom_sf"/>
</dbReference>
<evidence type="ECO:0000313" key="4">
    <source>
        <dbReference type="EMBL" id="MDO3382545.1"/>
    </source>
</evidence>
<dbReference type="EMBL" id="JAULRT010000052">
    <property type="protein sequence ID" value="MDO3382545.1"/>
    <property type="molecule type" value="Genomic_DNA"/>
</dbReference>
<dbReference type="SUPFAM" id="SSF51735">
    <property type="entry name" value="NAD(P)-binding Rossmann-fold domains"/>
    <property type="match status" value="1"/>
</dbReference>
<comment type="pathway">
    <text evidence="1">Bacterial outer membrane biogenesis; LPS O-antigen biosynthesis.</text>
</comment>
<comment type="similarity">
    <text evidence="2">Belongs to the NAD(P)-dependent epimerase/dehydratase family.</text>
</comment>
<proteinExistence type="inferred from homology"/>
<protein>
    <submittedName>
        <fullName evidence="4">NAD-dependent epimerase/dehydratase family protein</fullName>
    </submittedName>
</protein>
<dbReference type="RefSeq" id="WP_302712865.1">
    <property type="nucleotide sequence ID" value="NZ_JAULRT010000052.1"/>
</dbReference>
<dbReference type="InterPro" id="IPR001509">
    <property type="entry name" value="Epimerase_deHydtase"/>
</dbReference>
<comment type="caution">
    <text evidence="4">The sequence shown here is derived from an EMBL/GenBank/DDBJ whole genome shotgun (WGS) entry which is preliminary data.</text>
</comment>
<feature type="domain" description="NAD-dependent epimerase/dehydratase" evidence="3">
    <location>
        <begin position="6"/>
        <end position="223"/>
    </location>
</feature>
<dbReference type="Gene3D" id="3.40.50.720">
    <property type="entry name" value="NAD(P)-binding Rossmann-like Domain"/>
    <property type="match status" value="1"/>
</dbReference>
<dbReference type="Pfam" id="PF01370">
    <property type="entry name" value="Epimerase"/>
    <property type="match status" value="1"/>
</dbReference>
<evidence type="ECO:0000256" key="1">
    <source>
        <dbReference type="ARBA" id="ARBA00005125"/>
    </source>
</evidence>
<evidence type="ECO:0000256" key="2">
    <source>
        <dbReference type="ARBA" id="ARBA00007637"/>
    </source>
</evidence>
<accession>A0ABT8TEY0</accession>
<dbReference type="Proteomes" id="UP001168380">
    <property type="component" value="Unassembled WGS sequence"/>
</dbReference>
<reference evidence="4" key="1">
    <citation type="submission" date="2023-07" db="EMBL/GenBank/DDBJ databases">
        <title>Gilvimarinus algae sp. nov., isolated from the surface of Kelp.</title>
        <authorList>
            <person name="Sun Y.Y."/>
            <person name="Gong Y."/>
            <person name="Du Z.J."/>
        </authorList>
    </citation>
    <scope>NUCLEOTIDE SEQUENCE</scope>
    <source>
        <strain evidence="4">SDUM040014</strain>
    </source>
</reference>
<evidence type="ECO:0000313" key="5">
    <source>
        <dbReference type="Proteomes" id="UP001168380"/>
    </source>
</evidence>
<keyword evidence="5" id="KW-1185">Reference proteome</keyword>
<organism evidence="4 5">
    <name type="scientific">Gilvimarinus algae</name>
    <dbReference type="NCBI Taxonomy" id="3058037"/>
    <lineage>
        <taxon>Bacteria</taxon>
        <taxon>Pseudomonadati</taxon>
        <taxon>Pseudomonadota</taxon>
        <taxon>Gammaproteobacteria</taxon>
        <taxon>Cellvibrionales</taxon>
        <taxon>Cellvibrionaceae</taxon>
        <taxon>Gilvimarinus</taxon>
    </lineage>
</organism>